<gene>
    <name evidence="2" type="ORF">CGZ93_13545</name>
</gene>
<dbReference type="RefSeq" id="WP_094364672.1">
    <property type="nucleotide sequence ID" value="NZ_NMVQ01000034.1"/>
</dbReference>
<name>A0A255GUK2_9ACTN</name>
<sequence>MPDPAPVACASCGRTPRADEAGAAGAPGRAPFTWSLETGDGRVSHRCPECTRGNARSIEAKLDDHWWE</sequence>
<feature type="compositionally biased region" description="Low complexity" evidence="1">
    <location>
        <begin position="21"/>
        <end position="31"/>
    </location>
</feature>
<comment type="caution">
    <text evidence="2">The sequence shown here is derived from an EMBL/GenBank/DDBJ whole genome shotgun (WGS) entry which is preliminary data.</text>
</comment>
<feature type="region of interest" description="Disordered" evidence="1">
    <location>
        <begin position="13"/>
        <end position="43"/>
    </location>
</feature>
<evidence type="ECO:0000313" key="2">
    <source>
        <dbReference type="EMBL" id="OYO19379.1"/>
    </source>
</evidence>
<reference evidence="2 3" key="1">
    <citation type="submission" date="2017-07" db="EMBL/GenBank/DDBJ databases">
        <title>Draft whole genome sequences of clinical Proprionibacteriaceae strains.</title>
        <authorList>
            <person name="Bernier A.-M."/>
            <person name="Bernard K."/>
            <person name="Domingo M.-C."/>
        </authorList>
    </citation>
    <scope>NUCLEOTIDE SEQUENCE [LARGE SCALE GENOMIC DNA]</scope>
    <source>
        <strain evidence="2 3">NML 130396</strain>
    </source>
</reference>
<proteinExistence type="predicted"/>
<organism evidence="2 3">
    <name type="scientific">Enemella dayhoffiae</name>
    <dbReference type="NCBI Taxonomy" id="2016507"/>
    <lineage>
        <taxon>Bacteria</taxon>
        <taxon>Bacillati</taxon>
        <taxon>Actinomycetota</taxon>
        <taxon>Actinomycetes</taxon>
        <taxon>Propionibacteriales</taxon>
        <taxon>Propionibacteriaceae</taxon>
        <taxon>Enemella</taxon>
    </lineage>
</organism>
<keyword evidence="3" id="KW-1185">Reference proteome</keyword>
<protein>
    <submittedName>
        <fullName evidence="2">Uncharacterized protein</fullName>
    </submittedName>
</protein>
<dbReference type="EMBL" id="NMVQ01000034">
    <property type="protein sequence ID" value="OYO19379.1"/>
    <property type="molecule type" value="Genomic_DNA"/>
</dbReference>
<accession>A0A255GUK2</accession>
<evidence type="ECO:0000313" key="3">
    <source>
        <dbReference type="Proteomes" id="UP000216311"/>
    </source>
</evidence>
<dbReference type="Proteomes" id="UP000216311">
    <property type="component" value="Unassembled WGS sequence"/>
</dbReference>
<dbReference type="OrthoDB" id="3578149at2"/>
<dbReference type="AlphaFoldDB" id="A0A255GUK2"/>
<evidence type="ECO:0000256" key="1">
    <source>
        <dbReference type="SAM" id="MobiDB-lite"/>
    </source>
</evidence>